<dbReference type="Proteomes" id="UP000790377">
    <property type="component" value="Unassembled WGS sequence"/>
</dbReference>
<organism evidence="1 2">
    <name type="scientific">Hygrophoropsis aurantiaca</name>
    <dbReference type="NCBI Taxonomy" id="72124"/>
    <lineage>
        <taxon>Eukaryota</taxon>
        <taxon>Fungi</taxon>
        <taxon>Dikarya</taxon>
        <taxon>Basidiomycota</taxon>
        <taxon>Agaricomycotina</taxon>
        <taxon>Agaricomycetes</taxon>
        <taxon>Agaricomycetidae</taxon>
        <taxon>Boletales</taxon>
        <taxon>Coniophorineae</taxon>
        <taxon>Hygrophoropsidaceae</taxon>
        <taxon>Hygrophoropsis</taxon>
    </lineage>
</organism>
<sequence>MACVISQSLTKSLTVGKSWMLQTLPDEILCDIINHLPTGITCILLLRQVSKRLNAITYDRSIWDHAYRTSSLVRPPGPFAWQTAHMLESNLIQSARLSLNWPPNNAKPVRSRVINISGGEYKLVLGRWLFTSHGGVRILRYNLESPSAEEPRTLYECREKDCRLKNMQYVQTLLGERSGDENHPIGFLLVTVHNAALSLTTRTLYSVILADGIFPTLHFVLHTNSLSLMRLDIGPRLLAIFSPSPGLQGSLFVDIETYQRYKFPESPSDSSQDVYDYTKQKIVISSSHVLLFRPYQDLLGAYVQAYAIPPRQGSGSESLAGQSLLSPPLTLQLTHEGTTRANLSGHCTILRDSKVDQITKTVNIVVVVALDFEVDVAVSIKLNPVIQSIGSIAVESPKNTISDQRTLMYSLRMARSLNGSTRSVTYFGGNGIMHVVAMVLDDEDRANSHTTVNYDMRCFQELRLNENSYIVGFDAYRGRLVIRHFYRDAITIFDFV</sequence>
<dbReference type="EMBL" id="MU267683">
    <property type="protein sequence ID" value="KAH7911301.1"/>
    <property type="molecule type" value="Genomic_DNA"/>
</dbReference>
<protein>
    <submittedName>
        <fullName evidence="1">Uncharacterized protein</fullName>
    </submittedName>
</protein>
<keyword evidence="2" id="KW-1185">Reference proteome</keyword>
<name>A0ACB8ACR6_9AGAM</name>
<gene>
    <name evidence="1" type="ORF">BJ138DRAFT_941741</name>
</gene>
<reference evidence="1" key="1">
    <citation type="journal article" date="2021" name="New Phytol.">
        <title>Evolutionary innovations through gain and loss of genes in the ectomycorrhizal Boletales.</title>
        <authorList>
            <person name="Wu G."/>
            <person name="Miyauchi S."/>
            <person name="Morin E."/>
            <person name="Kuo A."/>
            <person name="Drula E."/>
            <person name="Varga T."/>
            <person name="Kohler A."/>
            <person name="Feng B."/>
            <person name="Cao Y."/>
            <person name="Lipzen A."/>
            <person name="Daum C."/>
            <person name="Hundley H."/>
            <person name="Pangilinan J."/>
            <person name="Johnson J."/>
            <person name="Barry K."/>
            <person name="LaButti K."/>
            <person name="Ng V."/>
            <person name="Ahrendt S."/>
            <person name="Min B."/>
            <person name="Choi I.G."/>
            <person name="Park H."/>
            <person name="Plett J.M."/>
            <person name="Magnuson J."/>
            <person name="Spatafora J.W."/>
            <person name="Nagy L.G."/>
            <person name="Henrissat B."/>
            <person name="Grigoriev I.V."/>
            <person name="Yang Z.L."/>
            <person name="Xu J."/>
            <person name="Martin F.M."/>
        </authorList>
    </citation>
    <scope>NUCLEOTIDE SEQUENCE</scope>
    <source>
        <strain evidence="1">ATCC 28755</strain>
    </source>
</reference>
<proteinExistence type="predicted"/>
<accession>A0ACB8ACR6</accession>
<evidence type="ECO:0000313" key="1">
    <source>
        <dbReference type="EMBL" id="KAH7911301.1"/>
    </source>
</evidence>
<comment type="caution">
    <text evidence="1">The sequence shown here is derived from an EMBL/GenBank/DDBJ whole genome shotgun (WGS) entry which is preliminary data.</text>
</comment>
<evidence type="ECO:0000313" key="2">
    <source>
        <dbReference type="Proteomes" id="UP000790377"/>
    </source>
</evidence>